<protein>
    <submittedName>
        <fullName evidence="2">JM27</fullName>
    </submittedName>
</protein>
<dbReference type="EMBL" id="JN885137">
    <property type="protein sequence ID" value="AEW87722.1"/>
    <property type="molecule type" value="Genomic_DNA"/>
</dbReference>
<dbReference type="Proteomes" id="UP000124292">
    <property type="component" value="Genome"/>
</dbReference>
<name>G9JM35_9GAMA</name>
<accession>G9JM35</accession>
<dbReference type="EMBL" id="JN885136">
    <property type="protein sequence ID" value="AEW87552.1"/>
    <property type="molecule type" value="Genomic_DNA"/>
</dbReference>
<evidence type="ECO:0000313" key="5">
    <source>
        <dbReference type="Proteomes" id="UP000133219"/>
    </source>
</evidence>
<feature type="compositionally biased region" description="Basic and acidic residues" evidence="1">
    <location>
        <begin position="42"/>
        <end position="66"/>
    </location>
</feature>
<feature type="region of interest" description="Disordered" evidence="1">
    <location>
        <begin position="1"/>
        <end position="82"/>
    </location>
</feature>
<evidence type="ECO:0000313" key="4">
    <source>
        <dbReference type="Proteomes" id="UP000124292"/>
    </source>
</evidence>
<organism evidence="2 5">
    <name type="scientific">Macaca fuscata rhadinovirus</name>
    <dbReference type="NCBI Taxonomy" id="272551"/>
    <lineage>
        <taxon>Viruses</taxon>
        <taxon>Duplodnaviria</taxon>
        <taxon>Heunggongvirae</taxon>
        <taxon>Peploviricota</taxon>
        <taxon>Herviviricetes</taxon>
        <taxon>Herpesvirales</taxon>
        <taxon>Orthoherpesviridae</taxon>
        <taxon>Gammaherpesvirinae</taxon>
        <taxon>Rhadinovirus</taxon>
        <taxon>Rhadinovirus macacinegamma11</taxon>
        <taxon>macacine gammaherpesvirus 11</taxon>
    </lineage>
</organism>
<dbReference type="GeneID" id="3416531"/>
<dbReference type="Proteomes" id="UP000133219">
    <property type="component" value="Segment"/>
</dbReference>
<dbReference type="RefSeq" id="YP_238330.1">
    <property type="nucleotide sequence ID" value="NC_007016.1"/>
</dbReference>
<evidence type="ECO:0000313" key="3">
    <source>
        <dbReference type="EMBL" id="AEW87722.1"/>
    </source>
</evidence>
<dbReference type="KEGG" id="vg:3416531"/>
<evidence type="ECO:0000256" key="1">
    <source>
        <dbReference type="SAM" id="MobiDB-lite"/>
    </source>
</evidence>
<proteinExistence type="predicted"/>
<sequence>MSGVSVTRGAEAAGGGVGKNSGRRARVSVMTRLDGGHLAAGQRREHRERPAGGAARDRAPRSVKMADRRRRLGAADVNHGGEERRWSGYTSITEGRAGWQII</sequence>
<evidence type="ECO:0000313" key="2">
    <source>
        <dbReference type="EMBL" id="AEW87552.1"/>
    </source>
</evidence>
<reference evidence="4 5" key="1">
    <citation type="journal article" date="2013" name="J. Virol.">
        <title>Genomic characterization of Japanese macaque rhadinovirus, a novel herpesvirus isolated from a nonhuman primate with a spontaneous inflammatory demyelinating disease.</title>
        <authorList>
            <person name="Estep R.D."/>
            <person name="Hansen S.G."/>
            <person name="Rogers K.S."/>
            <person name="Axthelm M.K."/>
            <person name="Wong S.W."/>
        </authorList>
    </citation>
    <scope>NUCLEOTIDE SEQUENCE [LARGE SCALE GENOMIC DNA]</scope>
    <source>
        <strain evidence="3">12E2</strain>
        <strain evidence="2">3A1</strain>
    </source>
</reference>
<gene>
    <name evidence="2" type="ORF">JM27</name>
</gene>